<evidence type="ECO:0000313" key="2">
    <source>
        <dbReference type="EMBL" id="KXS11121.1"/>
    </source>
</evidence>
<accession>A0A139A2Y8</accession>
<feature type="region of interest" description="Disordered" evidence="1">
    <location>
        <begin position="184"/>
        <end position="253"/>
    </location>
</feature>
<proteinExistence type="predicted"/>
<feature type="compositionally biased region" description="Polar residues" evidence="1">
    <location>
        <begin position="196"/>
        <end position="205"/>
    </location>
</feature>
<dbReference type="EMBL" id="KQ965809">
    <property type="protein sequence ID" value="KXS11121.1"/>
    <property type="molecule type" value="Genomic_DNA"/>
</dbReference>
<feature type="compositionally biased region" description="Polar residues" evidence="1">
    <location>
        <begin position="227"/>
        <end position="239"/>
    </location>
</feature>
<keyword evidence="3" id="KW-1185">Reference proteome</keyword>
<evidence type="ECO:0000256" key="1">
    <source>
        <dbReference type="SAM" id="MobiDB-lite"/>
    </source>
</evidence>
<dbReference type="AlphaFoldDB" id="A0A139A2Y8"/>
<reference evidence="2 3" key="1">
    <citation type="journal article" date="2015" name="Genome Biol. Evol.">
        <title>Phylogenomic analyses indicate that early fungi evolved digesting cell walls of algal ancestors of land plants.</title>
        <authorList>
            <person name="Chang Y."/>
            <person name="Wang S."/>
            <person name="Sekimoto S."/>
            <person name="Aerts A.L."/>
            <person name="Choi C."/>
            <person name="Clum A."/>
            <person name="LaButti K.M."/>
            <person name="Lindquist E.A."/>
            <person name="Yee Ngan C."/>
            <person name="Ohm R.A."/>
            <person name="Salamov A.A."/>
            <person name="Grigoriev I.V."/>
            <person name="Spatafora J.W."/>
            <person name="Berbee M.L."/>
        </authorList>
    </citation>
    <scope>NUCLEOTIDE SEQUENCE [LARGE SCALE GENOMIC DNA]</scope>
    <source>
        <strain evidence="2 3">JEL478</strain>
    </source>
</reference>
<evidence type="ECO:0000313" key="3">
    <source>
        <dbReference type="Proteomes" id="UP000070544"/>
    </source>
</evidence>
<feature type="region of interest" description="Disordered" evidence="1">
    <location>
        <begin position="137"/>
        <end position="161"/>
    </location>
</feature>
<dbReference type="Proteomes" id="UP000070544">
    <property type="component" value="Unassembled WGS sequence"/>
</dbReference>
<sequence>MGLPALSLRTIRTFLRDLDETRVWDASVTSLTTRSSTVACSNLSGRRLSFEAVASGHLDGSAATLKDLEGALGDVGRKVDEIDWSQPVSHELKSSAIDWSAPVATVQKASAIDWSEPISQQEAGAIDWSKPVSKEKAADFDWSEPVSKAEEQKSSNFDWSERVSQQKASDFDWSEPVSKVEQKTSNFDWCEPAGTQKGSDWSVPTSAGHPDAVLSSDGLQNDGHISFGQQVAKPQSSETLRPPSSKVKAVLFHERRGPQPVTFDYSSGFSE</sequence>
<gene>
    <name evidence="2" type="ORF">M427DRAFT_47532</name>
</gene>
<name>A0A139A2Y8_GONPJ</name>
<dbReference type="STRING" id="1344416.A0A139A2Y8"/>
<dbReference type="OrthoDB" id="342131at2759"/>
<organism evidence="2 3">
    <name type="scientific">Gonapodya prolifera (strain JEL478)</name>
    <name type="common">Monoblepharis prolifera</name>
    <dbReference type="NCBI Taxonomy" id="1344416"/>
    <lineage>
        <taxon>Eukaryota</taxon>
        <taxon>Fungi</taxon>
        <taxon>Fungi incertae sedis</taxon>
        <taxon>Chytridiomycota</taxon>
        <taxon>Chytridiomycota incertae sedis</taxon>
        <taxon>Monoblepharidomycetes</taxon>
        <taxon>Monoblepharidales</taxon>
        <taxon>Gonapodyaceae</taxon>
        <taxon>Gonapodya</taxon>
    </lineage>
</organism>
<protein>
    <submittedName>
        <fullName evidence="2">Uncharacterized protein</fullName>
    </submittedName>
</protein>